<dbReference type="EMBL" id="QGNW01000011">
    <property type="protein sequence ID" value="RVX18338.1"/>
    <property type="molecule type" value="Genomic_DNA"/>
</dbReference>
<reference evidence="1 2" key="1">
    <citation type="journal article" date="2018" name="PLoS Genet.">
        <title>Population sequencing reveals clonal diversity and ancestral inbreeding in the grapevine cultivar Chardonnay.</title>
        <authorList>
            <person name="Roach M.J."/>
            <person name="Johnson D.L."/>
            <person name="Bohlmann J."/>
            <person name="van Vuuren H.J."/>
            <person name="Jones S.J."/>
            <person name="Pretorius I.S."/>
            <person name="Schmidt S.A."/>
            <person name="Borneman A.R."/>
        </authorList>
    </citation>
    <scope>NUCLEOTIDE SEQUENCE [LARGE SCALE GENOMIC DNA]</scope>
    <source>
        <strain evidence="2">cv. Chardonnay</strain>
        <tissue evidence="1">Leaf</tissue>
    </source>
</reference>
<dbReference type="PANTHER" id="PTHR46033:SF8">
    <property type="entry name" value="PROTEIN MAINTENANCE OF MERISTEMS-LIKE"/>
    <property type="match status" value="1"/>
</dbReference>
<organism evidence="1 2">
    <name type="scientific">Vitis vinifera</name>
    <name type="common">Grape</name>
    <dbReference type="NCBI Taxonomy" id="29760"/>
    <lineage>
        <taxon>Eukaryota</taxon>
        <taxon>Viridiplantae</taxon>
        <taxon>Streptophyta</taxon>
        <taxon>Embryophyta</taxon>
        <taxon>Tracheophyta</taxon>
        <taxon>Spermatophyta</taxon>
        <taxon>Magnoliopsida</taxon>
        <taxon>eudicotyledons</taxon>
        <taxon>Gunneridae</taxon>
        <taxon>Pentapetalae</taxon>
        <taxon>rosids</taxon>
        <taxon>Vitales</taxon>
        <taxon>Vitaceae</taxon>
        <taxon>Viteae</taxon>
        <taxon>Vitis</taxon>
    </lineage>
</organism>
<sequence length="152" mass="17040">MTITLQDVAIILRLRIHGLPITRTYDIDWSLLCYELVSVTPPTSEIKGSTIPTRWLCHQFSHPPIDSNDATLEWYAQAFILALLVKGPIGVHHGLLDEDQGLQDKALLDAGLPTDPLGCFMEALRGRLSYPSLANQEIWRTMSPLICFDIVE</sequence>
<evidence type="ECO:0000313" key="1">
    <source>
        <dbReference type="EMBL" id="RVX18338.1"/>
    </source>
</evidence>
<dbReference type="PANTHER" id="PTHR46033">
    <property type="entry name" value="PROTEIN MAIN-LIKE 2"/>
    <property type="match status" value="1"/>
</dbReference>
<protein>
    <submittedName>
        <fullName evidence="1">Serine/threonine-protein phosphatase 7 long form-like</fullName>
    </submittedName>
</protein>
<name>A0A438KAW3_VITVI</name>
<dbReference type="AlphaFoldDB" id="A0A438KAW3"/>
<comment type="caution">
    <text evidence="1">The sequence shown here is derived from an EMBL/GenBank/DDBJ whole genome shotgun (WGS) entry which is preliminary data.</text>
</comment>
<proteinExistence type="predicted"/>
<evidence type="ECO:0000313" key="2">
    <source>
        <dbReference type="Proteomes" id="UP000288805"/>
    </source>
</evidence>
<accession>A0A438KAW3</accession>
<dbReference type="GO" id="GO:0010073">
    <property type="term" value="P:meristem maintenance"/>
    <property type="evidence" value="ECO:0007669"/>
    <property type="project" value="InterPro"/>
</dbReference>
<dbReference type="InterPro" id="IPR044824">
    <property type="entry name" value="MAIN-like"/>
</dbReference>
<gene>
    <name evidence="1" type="primary">MAIL3_183</name>
    <name evidence="1" type="ORF">CK203_006373</name>
</gene>
<dbReference type="Proteomes" id="UP000288805">
    <property type="component" value="Unassembled WGS sequence"/>
</dbReference>